<dbReference type="AlphaFoldDB" id="A0A426FS49"/>
<proteinExistence type="predicted"/>
<dbReference type="EMBL" id="RRUE01000001">
    <property type="protein sequence ID" value="RRN45515.1"/>
    <property type="molecule type" value="Genomic_DNA"/>
</dbReference>
<sequence length="239" mass="24025">MNTPRYPAFAASGSQAFAAGGQPFAPGSQPFAAIPNGAQRPVQPASITPRTGNGLPQGPFPLQVRPAGNLPVALNGARQAPASLTGTAVEDFFKGSITTGLLATLQQKSHQPQGHHVAAIAGKLNRTTLRLALQGGVALAAGTASARALRQSRPGAALLAAALGAGGVLLAERYLKDRQAAPRTEAVDLPADDPISLAEAALAQAAAHDAPEVNFEAADSPRASSASDIDETEAATPAA</sequence>
<keyword evidence="3" id="KW-1185">Reference proteome</keyword>
<accession>A0A426FS49</accession>
<dbReference type="RefSeq" id="WP_125094944.1">
    <property type="nucleotide sequence ID" value="NZ_RRUE01000001.1"/>
</dbReference>
<dbReference type="OrthoDB" id="10019305at2"/>
<dbReference type="Proteomes" id="UP000270261">
    <property type="component" value="Unassembled WGS sequence"/>
</dbReference>
<evidence type="ECO:0000256" key="1">
    <source>
        <dbReference type="SAM" id="MobiDB-lite"/>
    </source>
</evidence>
<reference evidence="2 3" key="1">
    <citation type="submission" date="2018-11" db="EMBL/GenBank/DDBJ databases">
        <title>Genome sequencing of Lautropia sp. KCOM 2505 (= ChDC F240).</title>
        <authorList>
            <person name="Kook J.-K."/>
            <person name="Park S.-N."/>
            <person name="Lim Y.K."/>
        </authorList>
    </citation>
    <scope>NUCLEOTIDE SEQUENCE [LARGE SCALE GENOMIC DNA]</scope>
    <source>
        <strain evidence="2 3">KCOM 2505</strain>
    </source>
</reference>
<comment type="caution">
    <text evidence="2">The sequence shown here is derived from an EMBL/GenBank/DDBJ whole genome shotgun (WGS) entry which is preliminary data.</text>
</comment>
<evidence type="ECO:0000313" key="2">
    <source>
        <dbReference type="EMBL" id="RRN45515.1"/>
    </source>
</evidence>
<name>A0A426FS49_9BURK</name>
<gene>
    <name evidence="2" type="ORF">EHV23_04840</name>
</gene>
<protein>
    <submittedName>
        <fullName evidence="2">Uncharacterized protein</fullName>
    </submittedName>
</protein>
<feature type="region of interest" description="Disordered" evidence="1">
    <location>
        <begin position="20"/>
        <end position="42"/>
    </location>
</feature>
<evidence type="ECO:0000313" key="3">
    <source>
        <dbReference type="Proteomes" id="UP000270261"/>
    </source>
</evidence>
<feature type="compositionally biased region" description="Low complexity" evidence="1">
    <location>
        <begin position="217"/>
        <end position="227"/>
    </location>
</feature>
<feature type="compositionally biased region" description="Low complexity" evidence="1">
    <location>
        <begin position="20"/>
        <end position="31"/>
    </location>
</feature>
<organism evidence="2 3">
    <name type="scientific">Lautropia dentalis</name>
    <dbReference type="NCBI Taxonomy" id="2490857"/>
    <lineage>
        <taxon>Bacteria</taxon>
        <taxon>Pseudomonadati</taxon>
        <taxon>Pseudomonadota</taxon>
        <taxon>Betaproteobacteria</taxon>
        <taxon>Burkholderiales</taxon>
        <taxon>Burkholderiaceae</taxon>
        <taxon>Lautropia</taxon>
    </lineage>
</organism>
<feature type="region of interest" description="Disordered" evidence="1">
    <location>
        <begin position="208"/>
        <end position="239"/>
    </location>
</feature>